<reference evidence="2" key="1">
    <citation type="submission" date="2015-04" db="UniProtKB">
        <authorList>
            <consortium name="EnsemblPlants"/>
        </authorList>
    </citation>
    <scope>IDENTIFICATION</scope>
</reference>
<feature type="region of interest" description="Disordered" evidence="1">
    <location>
        <begin position="149"/>
        <end position="183"/>
    </location>
</feature>
<evidence type="ECO:0000313" key="2">
    <source>
        <dbReference type="EnsemblPlants" id="OPUNC02G20110.1"/>
    </source>
</evidence>
<protein>
    <submittedName>
        <fullName evidence="2">Uncharacterized protein</fullName>
    </submittedName>
</protein>
<evidence type="ECO:0000313" key="3">
    <source>
        <dbReference type="Proteomes" id="UP000026962"/>
    </source>
</evidence>
<reference evidence="2" key="2">
    <citation type="submission" date="2018-05" db="EMBL/GenBank/DDBJ databases">
        <title>OpunRS2 (Oryza punctata Reference Sequence Version 2).</title>
        <authorList>
            <person name="Zhang J."/>
            <person name="Kudrna D."/>
            <person name="Lee S."/>
            <person name="Talag J."/>
            <person name="Welchert J."/>
            <person name="Wing R.A."/>
        </authorList>
    </citation>
    <scope>NUCLEOTIDE SEQUENCE [LARGE SCALE GENOMIC DNA]</scope>
</reference>
<name>A0A0E0K1Q7_ORYPU</name>
<keyword evidence="3" id="KW-1185">Reference proteome</keyword>
<feature type="compositionally biased region" description="Basic residues" evidence="1">
    <location>
        <begin position="151"/>
        <end position="170"/>
    </location>
</feature>
<dbReference type="HOGENOM" id="CLU_1477405_0_0_1"/>
<dbReference type="Gramene" id="OPUNC02G20110.1">
    <property type="protein sequence ID" value="OPUNC02G20110.1"/>
    <property type="gene ID" value="OPUNC02G20110"/>
</dbReference>
<organism evidence="2">
    <name type="scientific">Oryza punctata</name>
    <name type="common">Red rice</name>
    <dbReference type="NCBI Taxonomy" id="4537"/>
    <lineage>
        <taxon>Eukaryota</taxon>
        <taxon>Viridiplantae</taxon>
        <taxon>Streptophyta</taxon>
        <taxon>Embryophyta</taxon>
        <taxon>Tracheophyta</taxon>
        <taxon>Spermatophyta</taxon>
        <taxon>Magnoliopsida</taxon>
        <taxon>Liliopsida</taxon>
        <taxon>Poales</taxon>
        <taxon>Poaceae</taxon>
        <taxon>BOP clade</taxon>
        <taxon>Oryzoideae</taxon>
        <taxon>Oryzeae</taxon>
        <taxon>Oryzinae</taxon>
        <taxon>Oryza</taxon>
    </lineage>
</organism>
<evidence type="ECO:0000256" key="1">
    <source>
        <dbReference type="SAM" id="MobiDB-lite"/>
    </source>
</evidence>
<dbReference type="EnsemblPlants" id="OPUNC02G20110.1">
    <property type="protein sequence ID" value="OPUNC02G20110.1"/>
    <property type="gene ID" value="OPUNC02G20110"/>
</dbReference>
<dbReference type="STRING" id="4537.A0A0E0K1Q7"/>
<accession>A0A0E0K1Q7</accession>
<sequence length="183" mass="21549">MLRYFLLIVLYYQYIKGHGALHRLYKPWKRRDTVMETTCSELLTILVMFLQSLARHPNSWRLQARNITRRSSFSGTATEDVSPLSSLETPLAWRNMYIEHLFVVTTTLSLWFLDTVTNLTTGPHNLFYVPNATELSLRPMWRSFETSIANMKKRRQGRKKTRRERKRHRQVGPLAPTSPNRPA</sequence>
<proteinExistence type="predicted"/>
<dbReference type="AlphaFoldDB" id="A0A0E0K1Q7"/>
<dbReference type="Proteomes" id="UP000026962">
    <property type="component" value="Chromosome 2"/>
</dbReference>